<dbReference type="Pfam" id="PF01400">
    <property type="entry name" value="Astacin"/>
    <property type="match status" value="1"/>
</dbReference>
<dbReference type="Gene3D" id="3.40.390.10">
    <property type="entry name" value="Collagenase (Catalytic Domain)"/>
    <property type="match status" value="1"/>
</dbReference>
<comment type="caution">
    <text evidence="5">The sequence shown here is derived from an EMBL/GenBank/DDBJ whole genome shotgun (WGS) entry which is preliminary data.</text>
</comment>
<evidence type="ECO:0000313" key="5">
    <source>
        <dbReference type="EMBL" id="KAA0723450.1"/>
    </source>
</evidence>
<dbReference type="InterPro" id="IPR024079">
    <property type="entry name" value="MetalloPept_cat_dom_sf"/>
</dbReference>
<evidence type="ECO:0000313" key="6">
    <source>
        <dbReference type="Proteomes" id="UP000324632"/>
    </source>
</evidence>
<evidence type="ECO:0000259" key="4">
    <source>
        <dbReference type="PROSITE" id="PS51864"/>
    </source>
</evidence>
<dbReference type="PANTHER" id="PTHR10127">
    <property type="entry name" value="DISCOIDIN, CUB, EGF, LAMININ , AND ZINC METALLOPROTEASE DOMAIN CONTAINING"/>
    <property type="match status" value="1"/>
</dbReference>
<protein>
    <recommendedName>
        <fullName evidence="2">Metalloendopeptidase</fullName>
        <ecNumber evidence="2">3.4.24.-</ecNumber>
    </recommendedName>
</protein>
<comment type="caution">
    <text evidence="1">Lacks conserved residue(s) required for the propagation of feature annotation.</text>
</comment>
<dbReference type="PANTHER" id="PTHR10127:SF779">
    <property type="entry name" value="METALLOENDOPEPTIDASE"/>
    <property type="match status" value="1"/>
</dbReference>
<keyword evidence="2" id="KW-0482">Metalloprotease</keyword>
<sequence>MCFIIVIEEDLAELPVSELLHRANKGIVPEPDEPKLLDDIAVNEKNADPCTSYNCLWPKYSDGNIWVPYVIANHYSPASVSSLVEMRETTSALSPAVDMKYNFNKINTLNQGTPYDYTSVMQYEKYAFSMNGYPTMVPIPNNNVQLGGATQMSQNDITRLNRLYKCFYNKIKFHFVLYAAEKTAQKMDQVQLIATACMSSCSVKAAGFGVCAVRIVCVAPAECFGESGGIKPLRCRKQRGHCNVPVPSGVPVSFEPVPSGLQVCSKAPGSRPEPATIVQQGDLTRPHSPRR</sequence>
<keyword evidence="2" id="KW-0479">Metal-binding</keyword>
<dbReference type="EC" id="3.4.24.-" evidence="2"/>
<evidence type="ECO:0000256" key="3">
    <source>
        <dbReference type="SAM" id="MobiDB-lite"/>
    </source>
</evidence>
<dbReference type="EMBL" id="SOYY01000003">
    <property type="protein sequence ID" value="KAA0723450.1"/>
    <property type="molecule type" value="Genomic_DNA"/>
</dbReference>
<keyword evidence="2" id="KW-0645">Protease</keyword>
<organism evidence="5 6">
    <name type="scientific">Triplophysa tibetana</name>
    <dbReference type="NCBI Taxonomy" id="1572043"/>
    <lineage>
        <taxon>Eukaryota</taxon>
        <taxon>Metazoa</taxon>
        <taxon>Chordata</taxon>
        <taxon>Craniata</taxon>
        <taxon>Vertebrata</taxon>
        <taxon>Euteleostomi</taxon>
        <taxon>Actinopterygii</taxon>
        <taxon>Neopterygii</taxon>
        <taxon>Teleostei</taxon>
        <taxon>Ostariophysi</taxon>
        <taxon>Cypriniformes</taxon>
        <taxon>Nemacheilidae</taxon>
        <taxon>Triplophysa</taxon>
    </lineage>
</organism>
<dbReference type="PRINTS" id="PR00480">
    <property type="entry name" value="ASTACIN"/>
</dbReference>
<keyword evidence="2" id="KW-0862">Zinc</keyword>
<dbReference type="GO" id="GO:0004222">
    <property type="term" value="F:metalloendopeptidase activity"/>
    <property type="evidence" value="ECO:0007669"/>
    <property type="project" value="UniProtKB-UniRule"/>
</dbReference>
<dbReference type="GO" id="GO:0046872">
    <property type="term" value="F:metal ion binding"/>
    <property type="evidence" value="ECO:0007669"/>
    <property type="project" value="UniProtKB-KW"/>
</dbReference>
<proteinExistence type="predicted"/>
<dbReference type="PROSITE" id="PS51864">
    <property type="entry name" value="ASTACIN"/>
    <property type="match status" value="1"/>
</dbReference>
<evidence type="ECO:0000256" key="2">
    <source>
        <dbReference type="RuleBase" id="RU361183"/>
    </source>
</evidence>
<gene>
    <name evidence="5" type="ORF">E1301_Tti003435</name>
</gene>
<accession>A0A5A9PMR2</accession>
<name>A0A5A9PMR2_9TELE</name>
<feature type="region of interest" description="Disordered" evidence="3">
    <location>
        <begin position="265"/>
        <end position="291"/>
    </location>
</feature>
<keyword evidence="6" id="KW-1185">Reference proteome</keyword>
<dbReference type="GO" id="GO:0006508">
    <property type="term" value="P:proteolysis"/>
    <property type="evidence" value="ECO:0007669"/>
    <property type="project" value="UniProtKB-KW"/>
</dbReference>
<keyword evidence="2" id="KW-0378">Hydrolase</keyword>
<comment type="cofactor">
    <cofactor evidence="2">
        <name>Zn(2+)</name>
        <dbReference type="ChEBI" id="CHEBI:29105"/>
    </cofactor>
    <text evidence="2">Binds 1 zinc ion per subunit.</text>
</comment>
<evidence type="ECO:0000256" key="1">
    <source>
        <dbReference type="PROSITE-ProRule" id="PRU01211"/>
    </source>
</evidence>
<dbReference type="SUPFAM" id="SSF55486">
    <property type="entry name" value="Metalloproteases ('zincins'), catalytic domain"/>
    <property type="match status" value="1"/>
</dbReference>
<reference evidence="5 6" key="1">
    <citation type="journal article" date="2019" name="Mol. Ecol. Resour.">
        <title>Chromosome-level genome assembly of Triplophysa tibetana, a fish adapted to the harsh high-altitude environment of the Tibetan Plateau.</title>
        <authorList>
            <person name="Yang X."/>
            <person name="Liu H."/>
            <person name="Ma Z."/>
            <person name="Zou Y."/>
            <person name="Zou M."/>
            <person name="Mao Y."/>
            <person name="Li X."/>
            <person name="Wang H."/>
            <person name="Chen T."/>
            <person name="Wang W."/>
            <person name="Yang R."/>
        </authorList>
    </citation>
    <scope>NUCLEOTIDE SEQUENCE [LARGE SCALE GENOMIC DNA]</scope>
    <source>
        <strain evidence="5">TTIB1903HZAU</strain>
        <tissue evidence="5">Muscle</tissue>
    </source>
</reference>
<feature type="domain" description="Peptidase M12A" evidence="4">
    <location>
        <begin position="98"/>
        <end position="167"/>
    </location>
</feature>
<dbReference type="InterPro" id="IPR001506">
    <property type="entry name" value="Peptidase_M12A"/>
</dbReference>
<dbReference type="Proteomes" id="UP000324632">
    <property type="component" value="Chromosome 3"/>
</dbReference>
<dbReference type="AlphaFoldDB" id="A0A5A9PMR2"/>